<sequence>MTHDEAGAGRVRHVERMMAPTSGEWVRIGCDCPIGEDHTYADWVARFGVPAGERGPGRTA</sequence>
<organism evidence="1 2">
    <name type="scientific">Leifsonia shinshuensis</name>
    <dbReference type="NCBI Taxonomy" id="150026"/>
    <lineage>
        <taxon>Bacteria</taxon>
        <taxon>Bacillati</taxon>
        <taxon>Actinomycetota</taxon>
        <taxon>Actinomycetes</taxon>
        <taxon>Micrococcales</taxon>
        <taxon>Microbacteriaceae</taxon>
        <taxon>Leifsonia</taxon>
    </lineage>
</organism>
<comment type="caution">
    <text evidence="1">The sequence shown here is derived from an EMBL/GenBank/DDBJ whole genome shotgun (WGS) entry which is preliminary data.</text>
</comment>
<evidence type="ECO:0000313" key="2">
    <source>
        <dbReference type="Proteomes" id="UP000578352"/>
    </source>
</evidence>
<dbReference type="Proteomes" id="UP000578352">
    <property type="component" value="Unassembled WGS sequence"/>
</dbReference>
<dbReference type="RefSeq" id="WP_179608106.1">
    <property type="nucleotide sequence ID" value="NZ_BAABEH010000001.1"/>
</dbReference>
<reference evidence="1 2" key="1">
    <citation type="submission" date="2020-07" db="EMBL/GenBank/DDBJ databases">
        <title>Sequencing the genomes of 1000 actinobacteria strains.</title>
        <authorList>
            <person name="Klenk H.-P."/>
        </authorList>
    </citation>
    <scope>NUCLEOTIDE SEQUENCE [LARGE SCALE GENOMIC DNA]</scope>
    <source>
        <strain evidence="1 2">DSM 15165</strain>
    </source>
</reference>
<dbReference type="AlphaFoldDB" id="A0A853CXY6"/>
<proteinExistence type="predicted"/>
<dbReference type="EMBL" id="JACCFL010000001">
    <property type="protein sequence ID" value="NYJ25402.1"/>
    <property type="molecule type" value="Genomic_DNA"/>
</dbReference>
<name>A0A853CXY6_9MICO</name>
<protein>
    <submittedName>
        <fullName evidence="1">Uncharacterized protein</fullName>
    </submittedName>
</protein>
<accession>A0A853CXY6</accession>
<evidence type="ECO:0000313" key="1">
    <source>
        <dbReference type="EMBL" id="NYJ25402.1"/>
    </source>
</evidence>
<gene>
    <name evidence="1" type="ORF">HNR13_003689</name>
</gene>